<dbReference type="GO" id="GO:0000149">
    <property type="term" value="F:SNARE binding"/>
    <property type="evidence" value="ECO:0007669"/>
    <property type="project" value="TreeGrafter"/>
</dbReference>
<evidence type="ECO:0000256" key="11">
    <source>
        <dbReference type="ARBA" id="ARBA00022927"/>
    </source>
</evidence>
<dbReference type="FunFam" id="1.10.357.50:FF:000004">
    <property type="entry name" value="Exocyst complex component 3"/>
    <property type="match status" value="1"/>
</dbReference>
<accession>A0AAN8LR83</accession>
<dbReference type="GO" id="GO:0005794">
    <property type="term" value="C:Golgi apparatus"/>
    <property type="evidence" value="ECO:0007669"/>
    <property type="project" value="UniProtKB-SubCell"/>
</dbReference>
<evidence type="ECO:0000256" key="13">
    <source>
        <dbReference type="ARBA" id="ARBA00023034"/>
    </source>
</evidence>
<keyword evidence="12" id="KW-0007">Acetylation</keyword>
<dbReference type="GO" id="GO:0003677">
    <property type="term" value="F:DNA binding"/>
    <property type="evidence" value="ECO:0007669"/>
    <property type="project" value="InterPro"/>
</dbReference>
<evidence type="ECO:0000256" key="2">
    <source>
        <dbReference type="ARBA" id="ARBA00004214"/>
    </source>
</evidence>
<dbReference type="GO" id="GO:0015074">
    <property type="term" value="P:DNA integration"/>
    <property type="evidence" value="ECO:0007669"/>
    <property type="project" value="InterPro"/>
</dbReference>
<evidence type="ECO:0000256" key="3">
    <source>
        <dbReference type="ARBA" id="ARBA00004555"/>
    </source>
</evidence>
<reference evidence="19 20" key="1">
    <citation type="submission" date="2021-04" db="EMBL/GenBank/DDBJ databases">
        <authorList>
            <person name="De Guttry C."/>
            <person name="Zahm M."/>
            <person name="Klopp C."/>
            <person name="Cabau C."/>
            <person name="Louis A."/>
            <person name="Berthelot C."/>
            <person name="Parey E."/>
            <person name="Roest Crollius H."/>
            <person name="Montfort J."/>
            <person name="Robinson-Rechavi M."/>
            <person name="Bucao C."/>
            <person name="Bouchez O."/>
            <person name="Gislard M."/>
            <person name="Lluch J."/>
            <person name="Milhes M."/>
            <person name="Lampietro C."/>
            <person name="Lopez Roques C."/>
            <person name="Donnadieu C."/>
            <person name="Braasch I."/>
            <person name="Desvignes T."/>
            <person name="Postlethwait J."/>
            <person name="Bobe J."/>
            <person name="Wedekind C."/>
            <person name="Guiguen Y."/>
        </authorList>
    </citation>
    <scope>NUCLEOTIDE SEQUENCE [LARGE SCALE GENOMIC DNA]</scope>
    <source>
        <strain evidence="19">Cs_M1</strain>
        <tissue evidence="19">Blood</tissue>
    </source>
</reference>
<dbReference type="InterPro" id="IPR038717">
    <property type="entry name" value="Tc1-like_DDE_dom"/>
</dbReference>
<dbReference type="InterPro" id="IPR013767">
    <property type="entry name" value="PAS_fold"/>
</dbReference>
<sequence>MTVNHPRSGAPCKISPRGASMIMRKVRDQPRTTRQDLVNDLKRAGTTVSKKTISNILRRHGFKSCSARKVPLLKPAHVQARLKFANDHLDDPEEEWEKVMWSDETKIELFGLNSTRRVWRKKKDEYNPKITIPTVKHGGGNIILWGCFSAKGTGRLHRIEGRMDGAMYREILSNNLIPSVRALKMGRGWVFQHDNDLKHTAMATKEWLRKKHLKVLKWPSQSPDLNPIENLWRELKVRIAQRQPRNLKDLEKVCMEEWAKIPAAVSIQEKPCRKHIMEPPVNHQDTRKENLSMGTPETSSSVVESDLLLESLTGFALVVSTDGLIFYTSTSIVDYLGFHQTDVMHQNVFDYIHVEERQEFRRQLHWAMNPGPQGASLDQHSATGTGEDFVMSSLFNAQEPDGVPLELTSFLTRCFISRVRCLLDSTSGFLVSEYLSSHKYLTISTLLQTALTIMLHASMQFQGSLKFLQGQKKKTDSGALLPPQLALFCVAVPLMMPSITELKMKSMTIRSKNKGPVITTPDKHSDKRHRSTRGSCDSSDLLLLNWSSSATRDPCHYTPWTPLSKDGIRYGNNGYYTQEEPLNFCLSSMGGGPKAQSVNHPCDIRTGSAIRKGPSGSYIPGRQGKYNHLGKSGAYRMSPGYHAKRQDASQNKLYGGLHNPEVESYCEDGMKADNRYMGGHLDCYNGMVLPETAIKTEQDSDSENGCNIYSMPHNGAWVGNEKHYSMGYSEEPQVKSEADYYDQYTTCQRNKSSMSPTLNRHHKYLYPAGSRAQKDHRIPHSDPLCSSQGANCMDSNVYGNGNVERKGYMQQDKLNYEFRNNLVHSIKREPMDSPPWSDNGRDISQIPLQRNMIPNSNGLLEVTQLAVVVMEETNREAVATAVQRVAGMLQRSDQLDKVEQYRRREARKKASVEARLKAAIQSQLDGVRTGLSQLHNALGDVKDIQNSLADVSKDWRQSINTIENLKDVKDAVVQHSQLASAVENLKNIFSVPEIVSDTQVLIEQAELLEAHRKLMDLECSRDDLMYEQYRMDSKNTHDMNLIRNYFGEVQGLSDDLAKQLWMVLQRAMGTVRRDPTMLVSVVRIIEREEKIDRRMLDRKKQTGFIPPGRPKSWKEKMFEVLEGTVTTRIEGSQSVTREADKMWMVRLLEITRRYVLDDLIVVKNLMVQCFPPHYNTFDRFFKRYHNAVSMRVQELAAEDLEANEIVSLLTWVLNTYKSEEMMGHPELLTEYDINLMDPLLPQEVVDELLSKYLQTFTSNITGWLRKALETDKKDWFKETEPEADQDGYYQTTLPAIVFQMFEQNLQVAAQINETFKEQVLKLCLKQMNSFLVRYREEAIAYKEDHLRDRQLPQCYVQYMIAIINNCHTFKESINSLKKKYFKSTEPTQNDAAIEKTLNDVAKDGCQFLLDEVFLDLEHHLNELLTRKWLTGTHAVDTICVTVEDYFNDFAKIKKPFNTEMTSEAHRRVVVEYIKAVMQKRITFKNADERREGADRMIKEAVQFKFLFRKLTAGEETDRLCDAIAAIAEVFKLTDPTLLYLEVSTLVSKYPDIREEHIVALLAMRGDASRDMRQMIIETLNQNKPSYAGITQPIFKDITVPTVTMTSMSSSMAATANKLLK</sequence>
<keyword evidence="20" id="KW-1185">Reference proteome</keyword>
<keyword evidence="8" id="KW-0813">Transport</keyword>
<comment type="caution">
    <text evidence="19">The sequence shown here is derived from an EMBL/GenBank/DDBJ whole genome shotgun (WGS) entry which is preliminary data.</text>
</comment>
<dbReference type="FunFam" id="1.10.357.70:FF:000001">
    <property type="entry name" value="Exocyst complex component 3"/>
    <property type="match status" value="1"/>
</dbReference>
<name>A0AAN8LR83_9TELE</name>
<dbReference type="Pfam" id="PF00989">
    <property type="entry name" value="PAS"/>
    <property type="match status" value="1"/>
</dbReference>
<evidence type="ECO:0000256" key="12">
    <source>
        <dbReference type="ARBA" id="ARBA00022990"/>
    </source>
</evidence>
<dbReference type="SUPFAM" id="SSF55785">
    <property type="entry name" value="PYP-like sensor domain (PAS domain)"/>
    <property type="match status" value="1"/>
</dbReference>
<protein>
    <recommendedName>
        <fullName evidence="7">Exocyst complex component 3</fullName>
    </recommendedName>
    <alternativeName>
        <fullName evidence="16">Exocyst complex component Sec6</fullName>
    </alternativeName>
</protein>
<evidence type="ECO:0000313" key="20">
    <source>
        <dbReference type="Proteomes" id="UP001356427"/>
    </source>
</evidence>
<dbReference type="GO" id="GO:0000145">
    <property type="term" value="C:exocyst"/>
    <property type="evidence" value="ECO:0007669"/>
    <property type="project" value="InterPro"/>
</dbReference>
<evidence type="ECO:0000256" key="10">
    <source>
        <dbReference type="ARBA" id="ARBA00022490"/>
    </source>
</evidence>
<dbReference type="GO" id="GO:0051601">
    <property type="term" value="P:exocyst localization"/>
    <property type="evidence" value="ECO:0007669"/>
    <property type="project" value="TreeGrafter"/>
</dbReference>
<evidence type="ECO:0000256" key="1">
    <source>
        <dbReference type="ARBA" id="ARBA00002660"/>
    </source>
</evidence>
<dbReference type="Gene3D" id="1.10.357.70">
    <property type="entry name" value="Exocyst complex component Sec6, C-terminal domain"/>
    <property type="match status" value="1"/>
</dbReference>
<comment type="similarity">
    <text evidence="6">Belongs to the SEC6 family.</text>
</comment>
<dbReference type="InterPro" id="IPR010326">
    <property type="entry name" value="EXOC3/Sec6"/>
</dbReference>
<dbReference type="GO" id="GO:0030426">
    <property type="term" value="C:growth cone"/>
    <property type="evidence" value="ECO:0007669"/>
    <property type="project" value="UniProtKB-SubCell"/>
</dbReference>
<comment type="subunit">
    <text evidence="15">The exocyst complex is composed of EXOC1, EXOC2, EXOC3, EXOC4, EXOC5, EXOC6, EXOC7 and EXOC8. Interacts with EXOC3L1. Interacts with BIRC6/bruce. Interacts with MYRIP. Interacts with SLC6A9.</text>
</comment>
<dbReference type="Gene3D" id="3.30.420.10">
    <property type="entry name" value="Ribonuclease H-like superfamily/Ribonuclease H"/>
    <property type="match status" value="1"/>
</dbReference>
<dbReference type="GO" id="GO:0016020">
    <property type="term" value="C:membrane"/>
    <property type="evidence" value="ECO:0007669"/>
    <property type="project" value="UniProtKB-ARBA"/>
</dbReference>
<dbReference type="SMART" id="SM00091">
    <property type="entry name" value="PAS"/>
    <property type="match status" value="1"/>
</dbReference>
<dbReference type="PROSITE" id="PS50112">
    <property type="entry name" value="PAS"/>
    <property type="match status" value="1"/>
</dbReference>
<keyword evidence="13" id="KW-0333">Golgi apparatus</keyword>
<evidence type="ECO:0000256" key="15">
    <source>
        <dbReference type="ARBA" id="ARBA00065736"/>
    </source>
</evidence>
<keyword evidence="11" id="KW-0653">Protein transport</keyword>
<dbReference type="PANTHER" id="PTHR21292">
    <property type="entry name" value="EXOCYST COMPLEX COMPONENT SEC6-RELATED"/>
    <property type="match status" value="1"/>
</dbReference>
<keyword evidence="9" id="KW-0268">Exocytosis</keyword>
<organism evidence="19 20">
    <name type="scientific">Coregonus suidteri</name>
    <dbReference type="NCBI Taxonomy" id="861788"/>
    <lineage>
        <taxon>Eukaryota</taxon>
        <taxon>Metazoa</taxon>
        <taxon>Chordata</taxon>
        <taxon>Craniata</taxon>
        <taxon>Vertebrata</taxon>
        <taxon>Euteleostomi</taxon>
        <taxon>Actinopterygii</taxon>
        <taxon>Neopterygii</taxon>
        <taxon>Teleostei</taxon>
        <taxon>Protacanthopterygii</taxon>
        <taxon>Salmoniformes</taxon>
        <taxon>Salmonidae</taxon>
        <taxon>Coregoninae</taxon>
        <taxon>Coregonus</taxon>
    </lineage>
</organism>
<evidence type="ECO:0000256" key="17">
    <source>
        <dbReference type="SAM" id="MobiDB-lite"/>
    </source>
</evidence>
<evidence type="ECO:0000256" key="6">
    <source>
        <dbReference type="ARBA" id="ARBA00009447"/>
    </source>
</evidence>
<comment type="function">
    <text evidence="1">Component of the exocyst complex involved in the docking of exocytic vesicles with fusion sites on the plasma membrane.</text>
</comment>
<feature type="domain" description="PAS" evidence="18">
    <location>
        <begin position="308"/>
        <end position="371"/>
    </location>
</feature>
<dbReference type="CDD" id="cd00130">
    <property type="entry name" value="PAS"/>
    <property type="match status" value="1"/>
</dbReference>
<dbReference type="GO" id="GO:0030496">
    <property type="term" value="C:midbody"/>
    <property type="evidence" value="ECO:0007669"/>
    <property type="project" value="UniProtKB-SubCell"/>
</dbReference>
<dbReference type="GO" id="GO:0006355">
    <property type="term" value="P:regulation of DNA-templated transcription"/>
    <property type="evidence" value="ECO:0007669"/>
    <property type="project" value="InterPro"/>
</dbReference>
<dbReference type="InterPro" id="IPR036397">
    <property type="entry name" value="RNaseH_sf"/>
</dbReference>
<dbReference type="Pfam" id="PF13358">
    <property type="entry name" value="DDE_3"/>
    <property type="match status" value="1"/>
</dbReference>
<evidence type="ECO:0000256" key="14">
    <source>
        <dbReference type="ARBA" id="ARBA00023273"/>
    </source>
</evidence>
<evidence type="ECO:0000256" key="5">
    <source>
        <dbReference type="ARBA" id="ARBA00004624"/>
    </source>
</evidence>
<keyword evidence="10" id="KW-0963">Cytoplasm</keyword>
<dbReference type="GO" id="GO:0006313">
    <property type="term" value="P:DNA transposition"/>
    <property type="evidence" value="ECO:0007669"/>
    <property type="project" value="InterPro"/>
</dbReference>
<dbReference type="Gene3D" id="3.30.450.20">
    <property type="entry name" value="PAS domain"/>
    <property type="match status" value="1"/>
</dbReference>
<evidence type="ECO:0000256" key="7">
    <source>
        <dbReference type="ARBA" id="ARBA00017529"/>
    </source>
</evidence>
<evidence type="ECO:0000313" key="19">
    <source>
        <dbReference type="EMBL" id="KAK6310720.1"/>
    </source>
</evidence>
<dbReference type="Gene3D" id="1.10.357.50">
    <property type="match status" value="1"/>
</dbReference>
<dbReference type="GO" id="GO:0015031">
    <property type="term" value="P:protein transport"/>
    <property type="evidence" value="ECO:0007669"/>
    <property type="project" value="UniProtKB-KW"/>
</dbReference>
<evidence type="ECO:0000259" key="18">
    <source>
        <dbReference type="PROSITE" id="PS50112"/>
    </source>
</evidence>
<dbReference type="Pfam" id="PF06046">
    <property type="entry name" value="Sec6"/>
    <property type="match status" value="1"/>
</dbReference>
<dbReference type="PANTHER" id="PTHR21292:SF13">
    <property type="entry name" value="EXOCYST COMPLEX COMPONENT 3"/>
    <property type="match status" value="1"/>
</dbReference>
<dbReference type="EMBL" id="JAGTTL010000016">
    <property type="protein sequence ID" value="KAK6310720.1"/>
    <property type="molecule type" value="Genomic_DNA"/>
</dbReference>
<keyword evidence="14" id="KW-0966">Cell projection</keyword>
<dbReference type="Pfam" id="PF01498">
    <property type="entry name" value="HTH_Tnp_Tc3_2"/>
    <property type="match status" value="1"/>
</dbReference>
<dbReference type="GO" id="GO:0006887">
    <property type="term" value="P:exocytosis"/>
    <property type="evidence" value="ECO:0007669"/>
    <property type="project" value="UniProtKB-KW"/>
</dbReference>
<feature type="region of interest" description="Disordered" evidence="17">
    <location>
        <begin position="513"/>
        <end position="536"/>
    </location>
</feature>
<dbReference type="InterPro" id="IPR042532">
    <property type="entry name" value="EXOC3/Sec6_C"/>
</dbReference>
<comment type="subcellular location">
    <subcellularLocation>
        <location evidence="5">Cell projection</location>
        <location evidence="5">Growth cone</location>
    </subcellularLocation>
    <subcellularLocation>
        <location evidence="4">Cytoplasm</location>
        <location evidence="4">Perinuclear region</location>
    </subcellularLocation>
    <subcellularLocation>
        <location evidence="3">Golgi apparatus</location>
    </subcellularLocation>
    <subcellularLocation>
        <location evidence="2">Midbody</location>
    </subcellularLocation>
</comment>
<evidence type="ECO:0000256" key="8">
    <source>
        <dbReference type="ARBA" id="ARBA00022448"/>
    </source>
</evidence>
<evidence type="ECO:0000256" key="16">
    <source>
        <dbReference type="ARBA" id="ARBA00079613"/>
    </source>
</evidence>
<evidence type="ECO:0000256" key="9">
    <source>
        <dbReference type="ARBA" id="ARBA00022483"/>
    </source>
</evidence>
<gene>
    <name evidence="19" type="ORF">J4Q44_G00187750</name>
</gene>
<evidence type="ECO:0000256" key="4">
    <source>
        <dbReference type="ARBA" id="ARBA00004556"/>
    </source>
</evidence>
<dbReference type="InterPro" id="IPR002492">
    <property type="entry name" value="Transposase_Tc1-like"/>
</dbReference>
<proteinExistence type="inferred from homology"/>
<dbReference type="InterPro" id="IPR000014">
    <property type="entry name" value="PAS"/>
</dbReference>
<dbReference type="GO" id="GO:0048471">
    <property type="term" value="C:perinuclear region of cytoplasm"/>
    <property type="evidence" value="ECO:0007669"/>
    <property type="project" value="UniProtKB-SubCell"/>
</dbReference>
<dbReference type="Proteomes" id="UP001356427">
    <property type="component" value="Unassembled WGS sequence"/>
</dbReference>
<dbReference type="InterPro" id="IPR035965">
    <property type="entry name" value="PAS-like_dom_sf"/>
</dbReference>